<keyword evidence="3" id="KW-1185">Reference proteome</keyword>
<dbReference type="EMBL" id="WSRR01000010">
    <property type="protein sequence ID" value="MVX60938.1"/>
    <property type="molecule type" value="Genomic_DNA"/>
</dbReference>
<dbReference type="OrthoDB" id="3177183at2"/>
<evidence type="ECO:0000313" key="2">
    <source>
        <dbReference type="EMBL" id="MVX60938.1"/>
    </source>
</evidence>
<keyword evidence="1" id="KW-1133">Transmembrane helix</keyword>
<accession>A0A6N8JM46</accession>
<sequence length="335" mass="35297">MDEPVRRPRPRPLKIVGIVAAVLAALVLAVVVGLNIYVRAAFAPFYAEAEPVFDIPGVNAGFVCQDLDHLAADGSWLFSGYMADGSPSPLYKRAADGTVARLTVANPDGAAYTGHGSAITSTDRYAYLACDGGYLVLDGEELAAAGDGQEVDAIARVDLDFSPAFMNIEGDTLLTGSFYYPGDYETPASHHITTPDGTENPAVIYAYDLDPNAPFGVAPGPACVYSIPGMIQGVCLTDSGRIVLSQSYGIATSHLLAYDQARLTQDGTFLADGAEVPLYCLDSRSLAADVEAPPMAEGIESFEGRVYVSDESASNKYIFGKLYGAGVVYALDMNG</sequence>
<dbReference type="InterPro" id="IPR011044">
    <property type="entry name" value="Quino_amine_DH_bsu"/>
</dbReference>
<keyword evidence="1" id="KW-0812">Transmembrane</keyword>
<dbReference type="SUPFAM" id="SSF50969">
    <property type="entry name" value="YVTN repeat-like/Quinoprotein amine dehydrogenase"/>
    <property type="match status" value="1"/>
</dbReference>
<dbReference type="Proteomes" id="UP000463388">
    <property type="component" value="Unassembled WGS sequence"/>
</dbReference>
<organism evidence="2 3">
    <name type="scientific">Adlercreutzia mucosicola</name>
    <dbReference type="NCBI Taxonomy" id="580026"/>
    <lineage>
        <taxon>Bacteria</taxon>
        <taxon>Bacillati</taxon>
        <taxon>Actinomycetota</taxon>
        <taxon>Coriobacteriia</taxon>
        <taxon>Eggerthellales</taxon>
        <taxon>Eggerthellaceae</taxon>
        <taxon>Adlercreutzia</taxon>
    </lineage>
</organism>
<evidence type="ECO:0000313" key="3">
    <source>
        <dbReference type="Proteomes" id="UP000463388"/>
    </source>
</evidence>
<name>A0A6N8JM46_9ACTN</name>
<keyword evidence="1" id="KW-0472">Membrane</keyword>
<reference evidence="2 3" key="1">
    <citation type="submission" date="2019-12" db="EMBL/GenBank/DDBJ databases">
        <title>Microbes associate with the intestines of laboratory mice.</title>
        <authorList>
            <person name="Navarre W."/>
            <person name="Wong E."/>
        </authorList>
    </citation>
    <scope>NUCLEOTIDE SEQUENCE [LARGE SCALE GENOMIC DNA]</scope>
    <source>
        <strain evidence="2 3">NM66_B29</strain>
    </source>
</reference>
<comment type="caution">
    <text evidence="2">The sequence shown here is derived from an EMBL/GenBank/DDBJ whole genome shotgun (WGS) entry which is preliminary data.</text>
</comment>
<gene>
    <name evidence="2" type="ORF">GKZ27_05630</name>
</gene>
<dbReference type="AlphaFoldDB" id="A0A6N8JM46"/>
<protein>
    <submittedName>
        <fullName evidence="2">Uncharacterized protein</fullName>
    </submittedName>
</protein>
<feature type="transmembrane region" description="Helical" evidence="1">
    <location>
        <begin position="12"/>
        <end position="38"/>
    </location>
</feature>
<evidence type="ECO:0000256" key="1">
    <source>
        <dbReference type="SAM" id="Phobius"/>
    </source>
</evidence>
<proteinExistence type="predicted"/>
<dbReference type="RefSeq" id="WP_160345773.1">
    <property type="nucleotide sequence ID" value="NZ_WSRR01000010.1"/>
</dbReference>